<evidence type="ECO:0000256" key="1">
    <source>
        <dbReference type="ARBA" id="ARBA00004429"/>
    </source>
</evidence>
<comment type="similarity">
    <text evidence="8">Belongs to the TRAP transporter small permease family.</text>
</comment>
<sequence length="173" mass="19044">MLKKYSAFLDQLDKVLCLLLGALSAAMVVVILYQVVLRYCFAAANVWAEELARFMFVWVATLGASVAIRRNVHLRVDLIVDTLKPRSRYILQIVTYTLILLFLLYLCRLGVDLMGRTMINKSAGLRVPMAVPYAAIPVGGAFMVLACVEFIAKKVAALRELSGGAASRQGETS</sequence>
<evidence type="ECO:0000256" key="8">
    <source>
        <dbReference type="ARBA" id="ARBA00038436"/>
    </source>
</evidence>
<evidence type="ECO:0000256" key="9">
    <source>
        <dbReference type="SAM" id="Phobius"/>
    </source>
</evidence>
<name>A0A212J838_9DELT</name>
<evidence type="ECO:0000313" key="11">
    <source>
        <dbReference type="EMBL" id="SBV95624.1"/>
    </source>
</evidence>
<keyword evidence="7 9" id="KW-0472">Membrane</keyword>
<dbReference type="EMBL" id="FLUQ01000001">
    <property type="protein sequence ID" value="SBV95624.1"/>
    <property type="molecule type" value="Genomic_DNA"/>
</dbReference>
<feature type="transmembrane region" description="Helical" evidence="9">
    <location>
        <begin position="51"/>
        <end position="68"/>
    </location>
</feature>
<dbReference type="GO" id="GO:0015740">
    <property type="term" value="P:C4-dicarboxylate transport"/>
    <property type="evidence" value="ECO:0007669"/>
    <property type="project" value="TreeGrafter"/>
</dbReference>
<accession>A0A212J838</accession>
<protein>
    <submittedName>
        <fullName evidence="11">Tripartite ATP-independent periplasmic transporter DctQ component</fullName>
    </submittedName>
</protein>
<evidence type="ECO:0000256" key="4">
    <source>
        <dbReference type="ARBA" id="ARBA00022519"/>
    </source>
</evidence>
<keyword evidence="5 9" id="KW-0812">Transmembrane</keyword>
<dbReference type="GO" id="GO:0005886">
    <property type="term" value="C:plasma membrane"/>
    <property type="evidence" value="ECO:0007669"/>
    <property type="project" value="UniProtKB-SubCell"/>
</dbReference>
<dbReference type="PANTHER" id="PTHR35011">
    <property type="entry name" value="2,3-DIKETO-L-GULONATE TRAP TRANSPORTER SMALL PERMEASE PROTEIN YIAM"/>
    <property type="match status" value="1"/>
</dbReference>
<evidence type="ECO:0000256" key="6">
    <source>
        <dbReference type="ARBA" id="ARBA00022989"/>
    </source>
</evidence>
<gene>
    <name evidence="11" type="ORF">KL86DPRO_10901</name>
</gene>
<feature type="domain" description="Tripartite ATP-independent periplasmic transporters DctQ component" evidence="10">
    <location>
        <begin position="27"/>
        <end position="155"/>
    </location>
</feature>
<comment type="subcellular location">
    <subcellularLocation>
        <location evidence="1">Cell inner membrane</location>
        <topology evidence="1">Multi-pass membrane protein</topology>
    </subcellularLocation>
</comment>
<feature type="transmembrane region" description="Helical" evidence="9">
    <location>
        <begin position="89"/>
        <end position="111"/>
    </location>
</feature>
<dbReference type="InterPro" id="IPR007387">
    <property type="entry name" value="TRAP_DctQ"/>
</dbReference>
<dbReference type="InterPro" id="IPR055348">
    <property type="entry name" value="DctQ"/>
</dbReference>
<evidence type="ECO:0000256" key="7">
    <source>
        <dbReference type="ARBA" id="ARBA00023136"/>
    </source>
</evidence>
<keyword evidence="2" id="KW-0813">Transport</keyword>
<organism evidence="11">
    <name type="scientific">uncultured delta proteobacterium</name>
    <dbReference type="NCBI Taxonomy" id="34034"/>
    <lineage>
        <taxon>Bacteria</taxon>
        <taxon>Deltaproteobacteria</taxon>
        <taxon>environmental samples</taxon>
    </lineage>
</organism>
<keyword evidence="6 9" id="KW-1133">Transmembrane helix</keyword>
<dbReference type="Pfam" id="PF04290">
    <property type="entry name" value="DctQ"/>
    <property type="match status" value="1"/>
</dbReference>
<evidence type="ECO:0000256" key="5">
    <source>
        <dbReference type="ARBA" id="ARBA00022692"/>
    </source>
</evidence>
<keyword evidence="3" id="KW-1003">Cell membrane</keyword>
<feature type="transmembrane region" description="Helical" evidence="9">
    <location>
        <begin position="12"/>
        <end position="36"/>
    </location>
</feature>
<feature type="transmembrane region" description="Helical" evidence="9">
    <location>
        <begin position="131"/>
        <end position="152"/>
    </location>
</feature>
<proteinExistence type="inferred from homology"/>
<evidence type="ECO:0000256" key="2">
    <source>
        <dbReference type="ARBA" id="ARBA00022448"/>
    </source>
</evidence>
<keyword evidence="4" id="KW-0997">Cell inner membrane</keyword>
<dbReference type="GO" id="GO:0022857">
    <property type="term" value="F:transmembrane transporter activity"/>
    <property type="evidence" value="ECO:0007669"/>
    <property type="project" value="TreeGrafter"/>
</dbReference>
<dbReference type="PANTHER" id="PTHR35011:SF2">
    <property type="entry name" value="2,3-DIKETO-L-GULONATE TRAP TRANSPORTER SMALL PERMEASE PROTEIN YIAM"/>
    <property type="match status" value="1"/>
</dbReference>
<reference evidence="11" key="1">
    <citation type="submission" date="2016-04" db="EMBL/GenBank/DDBJ databases">
        <authorList>
            <person name="Evans L.H."/>
            <person name="Alamgir A."/>
            <person name="Owens N."/>
            <person name="Weber N.D."/>
            <person name="Virtaneva K."/>
            <person name="Barbian K."/>
            <person name="Babar A."/>
            <person name="Rosenke K."/>
        </authorList>
    </citation>
    <scope>NUCLEOTIDE SEQUENCE</scope>
    <source>
        <strain evidence="11">86</strain>
    </source>
</reference>
<evidence type="ECO:0000256" key="3">
    <source>
        <dbReference type="ARBA" id="ARBA00022475"/>
    </source>
</evidence>
<evidence type="ECO:0000259" key="10">
    <source>
        <dbReference type="Pfam" id="PF04290"/>
    </source>
</evidence>
<dbReference type="AlphaFoldDB" id="A0A212J838"/>